<gene>
    <name evidence="21" type="ORF">SAMN05421687_10719</name>
</gene>
<comment type="catalytic activity">
    <reaction evidence="16">
        <text>(6S)-5,6,7,8-tetrahydrofolyl-(gamma-L-Glu)(n) + L-glutamate + ATP = (6S)-5,6,7,8-tetrahydrofolyl-(gamma-L-Glu)(n+1) + ADP + phosphate + H(+)</text>
        <dbReference type="Rhea" id="RHEA:10580"/>
        <dbReference type="Rhea" id="RHEA-COMP:14738"/>
        <dbReference type="Rhea" id="RHEA-COMP:14740"/>
        <dbReference type="ChEBI" id="CHEBI:15378"/>
        <dbReference type="ChEBI" id="CHEBI:29985"/>
        <dbReference type="ChEBI" id="CHEBI:30616"/>
        <dbReference type="ChEBI" id="CHEBI:43474"/>
        <dbReference type="ChEBI" id="CHEBI:141005"/>
        <dbReference type="ChEBI" id="CHEBI:456216"/>
        <dbReference type="EC" id="6.3.2.17"/>
    </reaction>
</comment>
<evidence type="ECO:0000259" key="20">
    <source>
        <dbReference type="Pfam" id="PF08245"/>
    </source>
</evidence>
<keyword evidence="14" id="KW-0289">Folate biosynthesis</keyword>
<dbReference type="OrthoDB" id="9809356at2"/>
<dbReference type="PROSITE" id="PS01011">
    <property type="entry name" value="FOLYLPOLYGLU_SYNT_1"/>
    <property type="match status" value="1"/>
</dbReference>
<comment type="catalytic activity">
    <reaction evidence="17">
        <text>7,8-dihydropteroate + L-glutamate + ATP = 7,8-dihydrofolate + ADP + phosphate + H(+)</text>
        <dbReference type="Rhea" id="RHEA:23584"/>
        <dbReference type="ChEBI" id="CHEBI:15378"/>
        <dbReference type="ChEBI" id="CHEBI:17839"/>
        <dbReference type="ChEBI" id="CHEBI:29985"/>
        <dbReference type="ChEBI" id="CHEBI:30616"/>
        <dbReference type="ChEBI" id="CHEBI:43474"/>
        <dbReference type="ChEBI" id="CHEBI:57451"/>
        <dbReference type="ChEBI" id="CHEBI:456216"/>
        <dbReference type="EC" id="6.3.2.12"/>
    </reaction>
</comment>
<evidence type="ECO:0000256" key="10">
    <source>
        <dbReference type="ARBA" id="ARBA00022723"/>
    </source>
</evidence>
<evidence type="ECO:0000256" key="14">
    <source>
        <dbReference type="ARBA" id="ARBA00022909"/>
    </source>
</evidence>
<dbReference type="Proteomes" id="UP000187608">
    <property type="component" value="Unassembled WGS sequence"/>
</dbReference>
<dbReference type="Pfam" id="PF02875">
    <property type="entry name" value="Mur_ligase_C"/>
    <property type="match status" value="1"/>
</dbReference>
<evidence type="ECO:0000256" key="13">
    <source>
        <dbReference type="ARBA" id="ARBA00022842"/>
    </source>
</evidence>
<dbReference type="Gene3D" id="3.90.190.20">
    <property type="entry name" value="Mur ligase, C-terminal domain"/>
    <property type="match status" value="1"/>
</dbReference>
<feature type="domain" description="Mur ligase central" evidence="20">
    <location>
        <begin position="44"/>
        <end position="265"/>
    </location>
</feature>
<comment type="cofactor">
    <cofactor evidence="1">
        <name>Mg(2+)</name>
        <dbReference type="ChEBI" id="CHEBI:18420"/>
    </cofactor>
</comment>
<evidence type="ECO:0000256" key="4">
    <source>
        <dbReference type="ARBA" id="ARBA00008276"/>
    </source>
</evidence>
<evidence type="ECO:0000256" key="11">
    <source>
        <dbReference type="ARBA" id="ARBA00022741"/>
    </source>
</evidence>
<dbReference type="STRING" id="570947.SAMN05421687_10719"/>
<proteinExistence type="inferred from homology"/>
<dbReference type="NCBIfam" id="TIGR01499">
    <property type="entry name" value="folC"/>
    <property type="match status" value="1"/>
</dbReference>
<dbReference type="PIRSF" id="PIRSF001563">
    <property type="entry name" value="Folylpolyglu_synth"/>
    <property type="match status" value="1"/>
</dbReference>
<evidence type="ECO:0000256" key="3">
    <source>
        <dbReference type="ARBA" id="ARBA00005150"/>
    </source>
</evidence>
<keyword evidence="12 18" id="KW-0067">ATP-binding</keyword>
<dbReference type="SUPFAM" id="SSF53623">
    <property type="entry name" value="MurD-like peptide ligases, catalytic domain"/>
    <property type="match status" value="1"/>
</dbReference>
<dbReference type="EMBL" id="FTOC01000007">
    <property type="protein sequence ID" value="SIS50781.1"/>
    <property type="molecule type" value="Genomic_DNA"/>
</dbReference>
<sequence length="419" mass="47155">MDKNEALAWIHGRSKFKIKPGLERMEWMAEKLGHPERRVPAIHVAGTNGKGSTTAFLKFLLMEQGYSTGTFTSPYITHFNERISINGVPVPDEDLIALIKKVKPLVEEAANLPIGEPTEFEVITMMSLLYFSEKTVDIMILETGLGGRYDSTNIIHSLVSIITNIGLDHQDILGESYAEIAEQKAGIIKERAAVISGVDQTEAKKIVEETSKERSAPLFRLGEEFSITQAEDEQSFRYKFHHEAQYQISMLGDHQKNNASLAITTMDILKESGWMINRSLYGQALLKTWWPGRMEVVRQHPYTLLDGAHNYEGTLALVKAIETLYRGRTIHVIYGAIAGKPVKEMLNMIKKVATTVTVVTFDFPKALTKNDYQSIDAGLVHYENSMDAYEQVKQEAAEEDIILCTGSLYFISEIRNLFD</sequence>
<keyword evidence="22" id="KW-1185">Reference proteome</keyword>
<dbReference type="PANTHER" id="PTHR11136">
    <property type="entry name" value="FOLYLPOLYGLUTAMATE SYNTHASE-RELATED"/>
    <property type="match status" value="1"/>
</dbReference>
<evidence type="ECO:0000256" key="6">
    <source>
        <dbReference type="ARBA" id="ARBA00013023"/>
    </source>
</evidence>
<protein>
    <recommendedName>
        <fullName evidence="8">Dihydrofolate synthase/folylpolyglutamate synthase</fullName>
        <ecNumber evidence="6">6.3.2.12</ecNumber>
        <ecNumber evidence="7">6.3.2.17</ecNumber>
    </recommendedName>
    <alternativeName>
        <fullName evidence="15">Tetrahydrofolylpolyglutamate synthase</fullName>
    </alternativeName>
</protein>
<dbReference type="PROSITE" id="PS01012">
    <property type="entry name" value="FOLYLPOLYGLU_SYNT_2"/>
    <property type="match status" value="1"/>
</dbReference>
<evidence type="ECO:0000256" key="1">
    <source>
        <dbReference type="ARBA" id="ARBA00001946"/>
    </source>
</evidence>
<dbReference type="Pfam" id="PF08245">
    <property type="entry name" value="Mur_ligase_M"/>
    <property type="match status" value="1"/>
</dbReference>
<feature type="domain" description="Mur ligase C-terminal" evidence="19">
    <location>
        <begin position="292"/>
        <end position="407"/>
    </location>
</feature>
<evidence type="ECO:0000256" key="7">
    <source>
        <dbReference type="ARBA" id="ARBA00013025"/>
    </source>
</evidence>
<dbReference type="Gene3D" id="3.40.1190.10">
    <property type="entry name" value="Mur-like, catalytic domain"/>
    <property type="match status" value="1"/>
</dbReference>
<keyword evidence="10" id="KW-0479">Metal-binding</keyword>
<evidence type="ECO:0000256" key="16">
    <source>
        <dbReference type="ARBA" id="ARBA00047493"/>
    </source>
</evidence>
<evidence type="ECO:0000256" key="9">
    <source>
        <dbReference type="ARBA" id="ARBA00022598"/>
    </source>
</evidence>
<dbReference type="GO" id="GO:0046656">
    <property type="term" value="P:folic acid biosynthetic process"/>
    <property type="evidence" value="ECO:0007669"/>
    <property type="project" value="UniProtKB-KW"/>
</dbReference>
<evidence type="ECO:0000256" key="8">
    <source>
        <dbReference type="ARBA" id="ARBA00019357"/>
    </source>
</evidence>
<evidence type="ECO:0000256" key="5">
    <source>
        <dbReference type="ARBA" id="ARBA00011245"/>
    </source>
</evidence>
<dbReference type="InterPro" id="IPR036615">
    <property type="entry name" value="Mur_ligase_C_dom_sf"/>
</dbReference>
<dbReference type="GO" id="GO:0005737">
    <property type="term" value="C:cytoplasm"/>
    <property type="evidence" value="ECO:0007669"/>
    <property type="project" value="TreeGrafter"/>
</dbReference>
<keyword evidence="11 18" id="KW-0547">Nucleotide-binding</keyword>
<dbReference type="EC" id="6.3.2.17" evidence="7"/>
<dbReference type="InterPro" id="IPR036565">
    <property type="entry name" value="Mur-like_cat_sf"/>
</dbReference>
<dbReference type="InterPro" id="IPR013221">
    <property type="entry name" value="Mur_ligase_cen"/>
</dbReference>
<dbReference type="InterPro" id="IPR004101">
    <property type="entry name" value="Mur_ligase_C"/>
</dbReference>
<dbReference type="RefSeq" id="WP_076559357.1">
    <property type="nucleotide sequence ID" value="NZ_FTOC01000007.1"/>
</dbReference>
<comment type="pathway">
    <text evidence="3">Cofactor biosynthesis; tetrahydrofolylpolyglutamate biosynthesis.</text>
</comment>
<dbReference type="EC" id="6.3.2.12" evidence="6"/>
<dbReference type="InterPro" id="IPR001645">
    <property type="entry name" value="Folylpolyglutamate_synth"/>
</dbReference>
<evidence type="ECO:0000256" key="2">
    <source>
        <dbReference type="ARBA" id="ARBA00004799"/>
    </source>
</evidence>
<keyword evidence="9 18" id="KW-0436">Ligase</keyword>
<keyword evidence="13" id="KW-0460">Magnesium</keyword>
<dbReference type="GO" id="GO:0008841">
    <property type="term" value="F:dihydrofolate synthase activity"/>
    <property type="evidence" value="ECO:0007669"/>
    <property type="project" value="UniProtKB-EC"/>
</dbReference>
<dbReference type="AlphaFoldDB" id="A0A1N7JNE3"/>
<comment type="subunit">
    <text evidence="5">Monomer.</text>
</comment>
<evidence type="ECO:0000259" key="19">
    <source>
        <dbReference type="Pfam" id="PF02875"/>
    </source>
</evidence>
<dbReference type="InterPro" id="IPR018109">
    <property type="entry name" value="Folylpolyglutamate_synth_CS"/>
</dbReference>
<dbReference type="GO" id="GO:0004326">
    <property type="term" value="F:tetrahydrofolylpolyglutamate synthase activity"/>
    <property type="evidence" value="ECO:0007669"/>
    <property type="project" value="UniProtKB-EC"/>
</dbReference>
<evidence type="ECO:0000313" key="22">
    <source>
        <dbReference type="Proteomes" id="UP000187608"/>
    </source>
</evidence>
<evidence type="ECO:0000256" key="18">
    <source>
        <dbReference type="PIRNR" id="PIRNR001563"/>
    </source>
</evidence>
<accession>A0A1N7JNE3</accession>
<evidence type="ECO:0000256" key="12">
    <source>
        <dbReference type="ARBA" id="ARBA00022840"/>
    </source>
</evidence>
<evidence type="ECO:0000313" key="21">
    <source>
        <dbReference type="EMBL" id="SIS50781.1"/>
    </source>
</evidence>
<dbReference type="GO" id="GO:0005524">
    <property type="term" value="F:ATP binding"/>
    <property type="evidence" value="ECO:0007669"/>
    <property type="project" value="UniProtKB-KW"/>
</dbReference>
<dbReference type="SUPFAM" id="SSF53244">
    <property type="entry name" value="MurD-like peptide ligases, peptide-binding domain"/>
    <property type="match status" value="1"/>
</dbReference>
<dbReference type="FunFam" id="3.40.1190.10:FF:000004">
    <property type="entry name" value="Dihydrofolate synthase/folylpolyglutamate synthase"/>
    <property type="match status" value="1"/>
</dbReference>
<dbReference type="PANTHER" id="PTHR11136:SF0">
    <property type="entry name" value="DIHYDROFOLATE SYNTHETASE-RELATED"/>
    <property type="match status" value="1"/>
</dbReference>
<dbReference type="GO" id="GO:0046872">
    <property type="term" value="F:metal ion binding"/>
    <property type="evidence" value="ECO:0007669"/>
    <property type="project" value="UniProtKB-KW"/>
</dbReference>
<evidence type="ECO:0000256" key="15">
    <source>
        <dbReference type="ARBA" id="ARBA00030592"/>
    </source>
</evidence>
<comment type="pathway">
    <text evidence="2">Cofactor biosynthesis; tetrahydrofolate biosynthesis; 7,8-dihydrofolate from 2-amino-4-hydroxy-6-hydroxymethyl-7,8-dihydropteridine diphosphate and 4-aminobenzoate: step 2/2.</text>
</comment>
<reference evidence="22" key="1">
    <citation type="submission" date="2017-01" db="EMBL/GenBank/DDBJ databases">
        <authorList>
            <person name="Varghese N."/>
            <person name="Submissions S."/>
        </authorList>
    </citation>
    <scope>NUCLEOTIDE SEQUENCE [LARGE SCALE GENOMIC DNA]</scope>
    <source>
        <strain evidence="22">DSM 23127</strain>
    </source>
</reference>
<name>A0A1N7JNE3_9BACI</name>
<comment type="similarity">
    <text evidence="4 18">Belongs to the folylpolyglutamate synthase family.</text>
</comment>
<evidence type="ECO:0000256" key="17">
    <source>
        <dbReference type="ARBA" id="ARBA00049161"/>
    </source>
</evidence>
<organism evidence="21 22">
    <name type="scientific">Salimicrobium flavidum</name>
    <dbReference type="NCBI Taxonomy" id="570947"/>
    <lineage>
        <taxon>Bacteria</taxon>
        <taxon>Bacillati</taxon>
        <taxon>Bacillota</taxon>
        <taxon>Bacilli</taxon>
        <taxon>Bacillales</taxon>
        <taxon>Bacillaceae</taxon>
        <taxon>Salimicrobium</taxon>
    </lineage>
</organism>